<dbReference type="PRINTS" id="PR00111">
    <property type="entry name" value="ABHYDROLASE"/>
</dbReference>
<evidence type="ECO:0000313" key="3">
    <source>
        <dbReference type="Proteomes" id="UP000676409"/>
    </source>
</evidence>
<organism evidence="2 3">
    <name type="scientific">Phenylobacterium montanum</name>
    <dbReference type="NCBI Taxonomy" id="2823693"/>
    <lineage>
        <taxon>Bacteria</taxon>
        <taxon>Pseudomonadati</taxon>
        <taxon>Pseudomonadota</taxon>
        <taxon>Alphaproteobacteria</taxon>
        <taxon>Caulobacterales</taxon>
        <taxon>Caulobacteraceae</taxon>
        <taxon>Phenylobacterium</taxon>
    </lineage>
</organism>
<reference evidence="2" key="1">
    <citation type="submission" date="2021-04" db="EMBL/GenBank/DDBJ databases">
        <title>The complete genome sequence of Caulobacter sp. S6.</title>
        <authorList>
            <person name="Tang Y."/>
            <person name="Ouyang W."/>
            <person name="Liu Q."/>
            <person name="Huang B."/>
            <person name="Guo Z."/>
            <person name="Lei P."/>
        </authorList>
    </citation>
    <scope>NUCLEOTIDE SEQUENCE</scope>
    <source>
        <strain evidence="2">S6</strain>
    </source>
</reference>
<gene>
    <name evidence="2" type="ORF">KCG34_17130</name>
</gene>
<dbReference type="AlphaFoldDB" id="A0A975FYS1"/>
<dbReference type="PANTHER" id="PTHR43194">
    <property type="entry name" value="HYDROLASE ALPHA/BETA FOLD FAMILY"/>
    <property type="match status" value="1"/>
</dbReference>
<keyword evidence="2" id="KW-0378">Hydrolase</keyword>
<dbReference type="PANTHER" id="PTHR43194:SF2">
    <property type="entry name" value="PEROXISOMAL MEMBRANE PROTEIN LPX1"/>
    <property type="match status" value="1"/>
</dbReference>
<dbReference type="GO" id="GO:0016787">
    <property type="term" value="F:hydrolase activity"/>
    <property type="evidence" value="ECO:0007669"/>
    <property type="project" value="UniProtKB-KW"/>
</dbReference>
<dbReference type="SUPFAM" id="SSF53474">
    <property type="entry name" value="alpha/beta-Hydrolases"/>
    <property type="match status" value="1"/>
</dbReference>
<dbReference type="RefSeq" id="WP_211936838.1">
    <property type="nucleotide sequence ID" value="NZ_CP073078.1"/>
</dbReference>
<sequence>MADDLSSLPEFPPPLAPYKGAVPEAPTWFDAAIAKAPERSMVTVKGAAIELLTWGQRGKPGLLLVHGNTAHADWWSFIAPILAEDYRVAAISMSGMGGSDWRERYDFETYADEMFEGAKAAGLYDDGQKPIYVGHSFGGAQVFYSATRHADRMRAAILVDTGFGGPPPAEEGFRAPETRPKQNRAYATLPEALARFRLMPPQSCRNTYIADFIARRSLKAVPLDGGGEGWTWRFDPQLWNKLDRVGLSSLTAPPGPHAPMVHVYGENSAIIQRMQAAERRVPADVPSFAIPDAEHHVMIDQPLALITALRGLLVSWP</sequence>
<proteinExistence type="predicted"/>
<name>A0A975FYS1_9CAUL</name>
<dbReference type="Gene3D" id="3.40.50.1820">
    <property type="entry name" value="alpha/beta hydrolase"/>
    <property type="match status" value="1"/>
</dbReference>
<dbReference type="InterPro" id="IPR029058">
    <property type="entry name" value="AB_hydrolase_fold"/>
</dbReference>
<dbReference type="KEGG" id="caul:KCG34_17130"/>
<protein>
    <submittedName>
        <fullName evidence="2">Alpha/beta hydrolase</fullName>
    </submittedName>
</protein>
<dbReference type="Proteomes" id="UP000676409">
    <property type="component" value="Chromosome"/>
</dbReference>
<dbReference type="Pfam" id="PF12697">
    <property type="entry name" value="Abhydrolase_6"/>
    <property type="match status" value="1"/>
</dbReference>
<dbReference type="InterPro" id="IPR050228">
    <property type="entry name" value="Carboxylesterase_BioH"/>
</dbReference>
<evidence type="ECO:0000313" key="2">
    <source>
        <dbReference type="EMBL" id="QUD86786.1"/>
    </source>
</evidence>
<accession>A0A975FYS1</accession>
<dbReference type="EMBL" id="CP073078">
    <property type="protein sequence ID" value="QUD86786.1"/>
    <property type="molecule type" value="Genomic_DNA"/>
</dbReference>
<feature type="domain" description="AB hydrolase-1" evidence="1">
    <location>
        <begin position="62"/>
        <end position="305"/>
    </location>
</feature>
<keyword evidence="3" id="KW-1185">Reference proteome</keyword>
<evidence type="ECO:0000259" key="1">
    <source>
        <dbReference type="Pfam" id="PF12697"/>
    </source>
</evidence>
<dbReference type="InterPro" id="IPR000073">
    <property type="entry name" value="AB_hydrolase_1"/>
</dbReference>